<name>A0A0E9UDS7_ANGAN</name>
<evidence type="ECO:0000313" key="1">
    <source>
        <dbReference type="EMBL" id="JAH63936.1"/>
    </source>
</evidence>
<sequence length="40" mass="4769">MFWLFVDFFVLPVNILDFYKVLLKLPFLVARTCPGTFNSR</sequence>
<proteinExistence type="predicted"/>
<dbReference type="AlphaFoldDB" id="A0A0E9UDS7"/>
<reference evidence="1" key="1">
    <citation type="submission" date="2014-11" db="EMBL/GenBank/DDBJ databases">
        <authorList>
            <person name="Amaro Gonzalez C."/>
        </authorList>
    </citation>
    <scope>NUCLEOTIDE SEQUENCE</scope>
</reference>
<protein>
    <submittedName>
        <fullName evidence="1">Uncharacterized protein</fullName>
    </submittedName>
</protein>
<reference evidence="1" key="2">
    <citation type="journal article" date="2015" name="Fish Shellfish Immunol.">
        <title>Early steps in the European eel (Anguilla anguilla)-Vibrio vulnificus interaction in the gills: Role of the RtxA13 toxin.</title>
        <authorList>
            <person name="Callol A."/>
            <person name="Pajuelo D."/>
            <person name="Ebbesson L."/>
            <person name="Teles M."/>
            <person name="MacKenzie S."/>
            <person name="Amaro C."/>
        </authorList>
    </citation>
    <scope>NUCLEOTIDE SEQUENCE</scope>
</reference>
<organism evidence="1">
    <name type="scientific">Anguilla anguilla</name>
    <name type="common">European freshwater eel</name>
    <name type="synonym">Muraena anguilla</name>
    <dbReference type="NCBI Taxonomy" id="7936"/>
    <lineage>
        <taxon>Eukaryota</taxon>
        <taxon>Metazoa</taxon>
        <taxon>Chordata</taxon>
        <taxon>Craniata</taxon>
        <taxon>Vertebrata</taxon>
        <taxon>Euteleostomi</taxon>
        <taxon>Actinopterygii</taxon>
        <taxon>Neopterygii</taxon>
        <taxon>Teleostei</taxon>
        <taxon>Anguilliformes</taxon>
        <taxon>Anguillidae</taxon>
        <taxon>Anguilla</taxon>
    </lineage>
</organism>
<accession>A0A0E9UDS7</accession>
<dbReference type="EMBL" id="GBXM01044641">
    <property type="protein sequence ID" value="JAH63936.1"/>
    <property type="molecule type" value="Transcribed_RNA"/>
</dbReference>